<dbReference type="InterPro" id="IPR007739">
    <property type="entry name" value="RgpF"/>
</dbReference>
<name>A0A6C0BI24_9ZZZZ</name>
<dbReference type="EMBL" id="MN739159">
    <property type="protein sequence ID" value="QHS91364.1"/>
    <property type="molecule type" value="Genomic_DNA"/>
</dbReference>
<organism evidence="1">
    <name type="scientific">viral metagenome</name>
    <dbReference type="NCBI Taxonomy" id="1070528"/>
    <lineage>
        <taxon>unclassified sequences</taxon>
        <taxon>metagenomes</taxon>
        <taxon>organismal metagenomes</taxon>
    </lineage>
</organism>
<reference evidence="1" key="1">
    <citation type="journal article" date="2020" name="Nature">
        <title>Giant virus diversity and host interactions through global metagenomics.</title>
        <authorList>
            <person name="Schulz F."/>
            <person name="Roux S."/>
            <person name="Paez-Espino D."/>
            <person name="Jungbluth S."/>
            <person name="Walsh D.A."/>
            <person name="Denef V.J."/>
            <person name="McMahon K.D."/>
            <person name="Konstantinidis K.T."/>
            <person name="Eloe-Fadrosh E.A."/>
            <person name="Kyrpides N.C."/>
            <person name="Woyke T."/>
        </authorList>
    </citation>
    <scope>NUCLEOTIDE SEQUENCE</scope>
    <source>
        <strain evidence="1">GVMAG-M-3300013004-44</strain>
    </source>
</reference>
<protein>
    <submittedName>
        <fullName evidence="1">Uncharacterized protein</fullName>
    </submittedName>
</protein>
<evidence type="ECO:0000313" key="1">
    <source>
        <dbReference type="EMBL" id="QHS91364.1"/>
    </source>
</evidence>
<sequence>MSKLLVLYVFHTYHERVQHFIDHCIFYDENVDFIMISNNKDTVFTVPDYVKIHRRDNVGYDFGGWSDALLTNHLYESYDHFIFVNSSVIGPFIPSYYKGKWTDIYIDGLQNNVKLFGSTINTCAQPLQKSHVQSYIFSMDKTTLRYLIQCEIFSMTNCVNTWEEAIVNKEILMSTKIIQNHWNIGSLLPHYKDVDFTFKNKRPEEYNIAYLDDIMFKHVRNILWNEYQLVFIKGNRNIL</sequence>
<proteinExistence type="predicted"/>
<accession>A0A6C0BI24</accession>
<dbReference type="AlphaFoldDB" id="A0A6C0BI24"/>
<dbReference type="Pfam" id="PF05045">
    <property type="entry name" value="RgpF"/>
    <property type="match status" value="1"/>
</dbReference>